<feature type="transmembrane region" description="Helical" evidence="1">
    <location>
        <begin position="147"/>
        <end position="169"/>
    </location>
</feature>
<evidence type="ECO:0000259" key="2">
    <source>
        <dbReference type="PROSITE" id="PS51934"/>
    </source>
</evidence>
<dbReference type="Pfam" id="PF04970">
    <property type="entry name" value="LRAT"/>
    <property type="match status" value="1"/>
</dbReference>
<dbReference type="PROSITE" id="PS51934">
    <property type="entry name" value="LRAT"/>
    <property type="match status" value="1"/>
</dbReference>
<protein>
    <recommendedName>
        <fullName evidence="2">LRAT domain-containing protein</fullName>
    </recommendedName>
</protein>
<accession>A0A4R5WIN8</accession>
<evidence type="ECO:0000256" key="1">
    <source>
        <dbReference type="SAM" id="Phobius"/>
    </source>
</evidence>
<dbReference type="InterPro" id="IPR007053">
    <property type="entry name" value="LRAT_dom"/>
</dbReference>
<dbReference type="EMBL" id="SDLO01000008">
    <property type="protein sequence ID" value="TDK89630.1"/>
    <property type="molecule type" value="Genomic_DNA"/>
</dbReference>
<reference evidence="3 4" key="1">
    <citation type="submission" date="2019-01" db="EMBL/GenBank/DDBJ databases">
        <title>High-quality-draft genome sequences of five non-tuberculosis mycobacteriaceae isolated from a nosocomial environment.</title>
        <authorList>
            <person name="Tiago I."/>
            <person name="Alarico S."/>
            <person name="Pereira S.G."/>
            <person name="Coelho C."/>
            <person name="Maranha A."/>
            <person name="Empadinhas N."/>
        </authorList>
    </citation>
    <scope>NUCLEOTIDE SEQUENCE [LARGE SCALE GENOMIC DNA]</scope>
    <source>
        <strain evidence="3 4">24AIII</strain>
    </source>
</reference>
<feature type="transmembrane region" description="Helical" evidence="1">
    <location>
        <begin position="231"/>
        <end position="254"/>
    </location>
</feature>
<dbReference type="PANTHER" id="PTHR46137:SF3">
    <property type="entry name" value="OS05G0310600 PROTEIN"/>
    <property type="match status" value="1"/>
</dbReference>
<evidence type="ECO:0000313" key="3">
    <source>
        <dbReference type="EMBL" id="TDK89630.1"/>
    </source>
</evidence>
<comment type="caution">
    <text evidence="3">The sequence shown here is derived from an EMBL/GenBank/DDBJ whole genome shotgun (WGS) entry which is preliminary data.</text>
</comment>
<keyword evidence="1" id="KW-0812">Transmembrane</keyword>
<dbReference type="RefSeq" id="WP_133426794.1">
    <property type="nucleotide sequence ID" value="NZ_SDLO01000008.1"/>
</dbReference>
<organism evidence="3 4">
    <name type="scientific">Mycolicibacterium mucogenicum</name>
    <name type="common">Mycobacterium mucogenicum</name>
    <dbReference type="NCBI Taxonomy" id="56689"/>
    <lineage>
        <taxon>Bacteria</taxon>
        <taxon>Bacillati</taxon>
        <taxon>Actinomycetota</taxon>
        <taxon>Actinomycetes</taxon>
        <taxon>Mycobacteriales</taxon>
        <taxon>Mycobacteriaceae</taxon>
        <taxon>Mycolicibacterium</taxon>
    </lineage>
</organism>
<gene>
    <name evidence="3" type="ORF">EUA03_12685</name>
</gene>
<dbReference type="Proteomes" id="UP000294929">
    <property type="component" value="Unassembled WGS sequence"/>
</dbReference>
<proteinExistence type="predicted"/>
<dbReference type="PANTHER" id="PTHR46137">
    <property type="entry name" value="OS05G0310600 PROTEIN"/>
    <property type="match status" value="1"/>
</dbReference>
<feature type="domain" description="LRAT" evidence="2">
    <location>
        <begin position="36"/>
        <end position="135"/>
    </location>
</feature>
<keyword evidence="1" id="KW-0472">Membrane</keyword>
<feature type="transmembrane region" description="Helical" evidence="1">
    <location>
        <begin position="266"/>
        <end position="299"/>
    </location>
</feature>
<evidence type="ECO:0000313" key="4">
    <source>
        <dbReference type="Proteomes" id="UP000294929"/>
    </source>
</evidence>
<sequence>MGTWRETAGDVCCLCDDPGITSVDTSEDRMARGDHIWVTRPLGYTHHGIDCGDGTVIHFTGEPGKKSDASVSRTTMDEFALDSIVHLREYSDSDTPDVVIQRAESKLGSRDYHVVTNNCEHFSTWCCTGRTASQQVRMVSSLTTTGAAAATSLGATAGVVGAVGSVAGVSGAGIMSGLASAGGLIGGGAAMGPLALALGPAAVSIGAVQVGLRKDESLPEEVNDARRDGRIASVAGAVAAGAGGLAAVSAAGVAGTSAVGISSGLAAIGGLVGGGMVAGTVAVAAAPAVVAAAAGFGAYVASRKLRGIKPTKWMPAARAALSGFGDGAADAPDEASSDPSK</sequence>
<dbReference type="AlphaFoldDB" id="A0A4R5WIN8"/>
<feature type="transmembrane region" description="Helical" evidence="1">
    <location>
        <begin position="189"/>
        <end position="210"/>
    </location>
</feature>
<name>A0A4R5WIN8_MYCMU</name>
<keyword evidence="1" id="KW-1133">Transmembrane helix</keyword>
<dbReference type="Gene3D" id="3.90.1720.10">
    <property type="entry name" value="endopeptidase domain like (from Nostoc punctiforme)"/>
    <property type="match status" value="1"/>
</dbReference>